<proteinExistence type="inferred from homology"/>
<comment type="caution">
    <text evidence="2">The sequence shown here is derived from an EMBL/GenBank/DDBJ whole genome shotgun (WGS) entry which is preliminary data.</text>
</comment>
<dbReference type="InterPro" id="IPR018865">
    <property type="entry name" value="STK19-like"/>
</dbReference>
<dbReference type="AlphaFoldDB" id="A0A8J6C4I2"/>
<comment type="similarity">
    <text evidence="1">Belongs to the STK19 family.</text>
</comment>
<evidence type="ECO:0000313" key="2">
    <source>
        <dbReference type="EMBL" id="KAG8460239.1"/>
    </source>
</evidence>
<name>A0A8J6C4I2_DIALT</name>
<dbReference type="PANTHER" id="PTHR15243">
    <property type="entry name" value="SERINE/THREONINE-PROTEIN KINASE 19"/>
    <property type="match status" value="1"/>
</dbReference>
<organism evidence="2 3">
    <name type="scientific">Diacronema lutheri</name>
    <name type="common">Unicellular marine alga</name>
    <name type="synonym">Monochrysis lutheri</name>
    <dbReference type="NCBI Taxonomy" id="2081491"/>
    <lineage>
        <taxon>Eukaryota</taxon>
        <taxon>Haptista</taxon>
        <taxon>Haptophyta</taxon>
        <taxon>Pavlovophyceae</taxon>
        <taxon>Pavlovales</taxon>
        <taxon>Pavlovaceae</taxon>
        <taxon>Diacronema</taxon>
    </lineage>
</organism>
<reference evidence="2" key="1">
    <citation type="submission" date="2021-05" db="EMBL/GenBank/DDBJ databases">
        <title>The genome of the haptophyte Pavlova lutheri (Diacronema luteri, Pavlovales) - a model for lipid biosynthesis in eukaryotic algae.</title>
        <authorList>
            <person name="Hulatt C.J."/>
            <person name="Posewitz M.C."/>
        </authorList>
    </citation>
    <scope>NUCLEOTIDE SEQUENCE</scope>
    <source>
        <strain evidence="2">NIVA-4/92</strain>
    </source>
</reference>
<dbReference type="Proteomes" id="UP000751190">
    <property type="component" value="Unassembled WGS sequence"/>
</dbReference>
<evidence type="ECO:0000256" key="1">
    <source>
        <dbReference type="ARBA" id="ARBA00093458"/>
    </source>
</evidence>
<accession>A0A8J6C4I2</accession>
<protein>
    <submittedName>
        <fullName evidence="2">Uncharacterized protein</fullName>
    </submittedName>
</protein>
<gene>
    <name evidence="2" type="ORF">KFE25_004487</name>
</gene>
<sequence length="337" mass="34910">MFPRRRAKRGSASFAVEVVDDAEFAELEALTDLDVSLGALFADFPPSLGLPPLALRAQLHALLPDRAAVDAALDARLAKDARFTTLHLRATGDDAIVHTEHLAAELARLASDAAPSAAARGAAAAVAGASRAGSGAAGSAGVAVAVRDTAHVLVVAARALVGRCRGAVRDADLERAFGRGAPAAAAASELCRVGVLVRRTDQPAASDADSRQWAWALPALGGLASELGAVRRAAVAILAKRAFHELPAAELRESLIAAGGSAAARKRPRPGERARALDRRGASGLVDRSVHWPFVERYLCGRGIVQRKRVGASTVVFYLADVDAARRQAAPPVPRAA</sequence>
<dbReference type="EMBL" id="JAGTXO010000034">
    <property type="protein sequence ID" value="KAG8460239.1"/>
    <property type="molecule type" value="Genomic_DNA"/>
</dbReference>
<evidence type="ECO:0000313" key="3">
    <source>
        <dbReference type="Proteomes" id="UP000751190"/>
    </source>
</evidence>
<keyword evidence="3" id="KW-1185">Reference proteome</keyword>
<dbReference type="PANTHER" id="PTHR15243:SF0">
    <property type="entry name" value="SERINE_THREONINE-PROTEIN KINASE 19"/>
    <property type="match status" value="1"/>
</dbReference>